<keyword evidence="7" id="KW-0808">Transferase</keyword>
<gene>
    <name evidence="7" type="ordered locus">RHOM_01275</name>
</gene>
<keyword evidence="2" id="KW-0597">Phosphoprotein</keyword>
<dbReference type="HOGENOM" id="CLU_3140241_0_0_9"/>
<name>G2SZE0_ROSHA</name>
<dbReference type="GO" id="GO:0016301">
    <property type="term" value="F:kinase activity"/>
    <property type="evidence" value="ECO:0007669"/>
    <property type="project" value="UniProtKB-KW"/>
</dbReference>
<proteinExistence type="predicted"/>
<dbReference type="Proteomes" id="UP000008178">
    <property type="component" value="Chromosome"/>
</dbReference>
<comment type="caution">
    <text evidence="5">Lacks conserved residue(s) required for the propagation of feature annotation.</text>
</comment>
<dbReference type="PANTHER" id="PTHR45339">
    <property type="entry name" value="HYBRID SIGNAL TRANSDUCTION HISTIDINE KINASE J"/>
    <property type="match status" value="1"/>
</dbReference>
<dbReference type="KEGG" id="rho:RHOM_01275"/>
<accession>G2SZE0</accession>
<dbReference type="InterPro" id="IPR001789">
    <property type="entry name" value="Sig_transdc_resp-reg_receiver"/>
</dbReference>
<evidence type="ECO:0000313" key="8">
    <source>
        <dbReference type="Proteomes" id="UP000008178"/>
    </source>
</evidence>
<feature type="domain" description="Response regulatory" evidence="6">
    <location>
        <begin position="1"/>
        <end position="45"/>
    </location>
</feature>
<dbReference type="EMBL" id="CP003040">
    <property type="protein sequence ID" value="AEN95379.1"/>
    <property type="molecule type" value="Genomic_DNA"/>
</dbReference>
<dbReference type="Gene3D" id="3.40.50.2300">
    <property type="match status" value="1"/>
</dbReference>
<dbReference type="AlphaFoldDB" id="G2SZE0"/>
<reference evidence="7 8" key="1">
    <citation type="journal article" date="2015" name="Genome Announc.">
        <title>Complete genome sequence of the human gut symbiont Roseburia hominis.</title>
        <authorList>
            <person name="Travis A.J."/>
            <person name="Kelly D."/>
            <person name="Flint H.J."/>
            <person name="Aminov R.I."/>
        </authorList>
    </citation>
    <scope>NUCLEOTIDE SEQUENCE [LARGE SCALE GENOMIC DNA]</scope>
    <source>
        <strain evidence="8">DSM 16839 / JCM 17582 / NCIMB 14029 / A2-183</strain>
    </source>
</reference>
<dbReference type="PANTHER" id="PTHR45339:SF1">
    <property type="entry name" value="HYBRID SIGNAL TRANSDUCTION HISTIDINE KINASE J"/>
    <property type="match status" value="1"/>
</dbReference>
<evidence type="ECO:0000256" key="1">
    <source>
        <dbReference type="ARBA" id="ARBA00018672"/>
    </source>
</evidence>
<evidence type="ECO:0000259" key="6">
    <source>
        <dbReference type="PROSITE" id="PS50110"/>
    </source>
</evidence>
<keyword evidence="3" id="KW-0902">Two-component regulatory system</keyword>
<comment type="function">
    <text evidence="4">May play the central regulatory role in sporulation. It may be an element of the effector pathway responsible for the activation of sporulation genes in response to nutritional stress. Spo0A may act in concert with spo0H (a sigma factor) to control the expression of some genes that are critical to the sporulation process.</text>
</comment>
<keyword evidence="7" id="KW-0418">Kinase</keyword>
<keyword evidence="8" id="KW-1185">Reference proteome</keyword>
<evidence type="ECO:0000256" key="5">
    <source>
        <dbReference type="PROSITE-ProRule" id="PRU00169"/>
    </source>
</evidence>
<evidence type="ECO:0000256" key="4">
    <source>
        <dbReference type="ARBA" id="ARBA00024867"/>
    </source>
</evidence>
<organism evidence="7 8">
    <name type="scientific">Roseburia hominis (strain DSM 16839 / JCM 17582 / NCIMB 14029 / A2-183)</name>
    <dbReference type="NCBI Taxonomy" id="585394"/>
    <lineage>
        <taxon>Bacteria</taxon>
        <taxon>Bacillati</taxon>
        <taxon>Bacillota</taxon>
        <taxon>Clostridia</taxon>
        <taxon>Lachnospirales</taxon>
        <taxon>Lachnospiraceae</taxon>
        <taxon>Roseburia</taxon>
    </lineage>
</organism>
<dbReference type="InterPro" id="IPR011006">
    <property type="entry name" value="CheY-like_superfamily"/>
</dbReference>
<dbReference type="BioCyc" id="RHOM585394:G1H02-253-MONOMER"/>
<evidence type="ECO:0000256" key="3">
    <source>
        <dbReference type="ARBA" id="ARBA00023012"/>
    </source>
</evidence>
<dbReference type="SUPFAM" id="SSF52172">
    <property type="entry name" value="CheY-like"/>
    <property type="match status" value="1"/>
</dbReference>
<dbReference type="Pfam" id="PF00072">
    <property type="entry name" value="Response_reg"/>
    <property type="match status" value="1"/>
</dbReference>
<protein>
    <recommendedName>
        <fullName evidence="1">Stage 0 sporulation protein A homolog</fullName>
    </recommendedName>
</protein>
<sequence>MIPIIAMSAKDAREDMDACKEAGMNDYLAKPVEPQRLYQVLAEYLENPM</sequence>
<dbReference type="eggNOG" id="COG0784">
    <property type="taxonomic scope" value="Bacteria"/>
</dbReference>
<evidence type="ECO:0000313" key="7">
    <source>
        <dbReference type="EMBL" id="AEN95379.1"/>
    </source>
</evidence>
<dbReference type="PROSITE" id="PS50110">
    <property type="entry name" value="RESPONSE_REGULATORY"/>
    <property type="match status" value="1"/>
</dbReference>
<evidence type="ECO:0000256" key="2">
    <source>
        <dbReference type="ARBA" id="ARBA00022553"/>
    </source>
</evidence>
<dbReference type="GO" id="GO:0000160">
    <property type="term" value="P:phosphorelay signal transduction system"/>
    <property type="evidence" value="ECO:0007669"/>
    <property type="project" value="UniProtKB-KW"/>
</dbReference>